<sequence length="66" mass="7163">TPEPEKSDVTLLIGGQPLPPQHVVPVNASFDNLTVEQKYDILTKGVPFSSNAGEQETENQAVQFPD</sequence>
<feature type="compositionally biased region" description="Polar residues" evidence="1">
    <location>
        <begin position="48"/>
        <end position="66"/>
    </location>
</feature>
<dbReference type="Proteomes" id="UP000789396">
    <property type="component" value="Unassembled WGS sequence"/>
</dbReference>
<organism evidence="2 3">
    <name type="scientific">Racocetra fulgida</name>
    <dbReference type="NCBI Taxonomy" id="60492"/>
    <lineage>
        <taxon>Eukaryota</taxon>
        <taxon>Fungi</taxon>
        <taxon>Fungi incertae sedis</taxon>
        <taxon>Mucoromycota</taxon>
        <taxon>Glomeromycotina</taxon>
        <taxon>Glomeromycetes</taxon>
        <taxon>Diversisporales</taxon>
        <taxon>Gigasporaceae</taxon>
        <taxon>Racocetra</taxon>
    </lineage>
</organism>
<proteinExistence type="predicted"/>
<accession>A0A9N9A8C1</accession>
<dbReference type="AlphaFoldDB" id="A0A9N9A8C1"/>
<reference evidence="2" key="1">
    <citation type="submission" date="2021-06" db="EMBL/GenBank/DDBJ databases">
        <authorList>
            <person name="Kallberg Y."/>
            <person name="Tangrot J."/>
            <person name="Rosling A."/>
        </authorList>
    </citation>
    <scope>NUCLEOTIDE SEQUENCE</scope>
    <source>
        <strain evidence="2">IN212</strain>
    </source>
</reference>
<evidence type="ECO:0000313" key="3">
    <source>
        <dbReference type="Proteomes" id="UP000789396"/>
    </source>
</evidence>
<feature type="region of interest" description="Disordered" evidence="1">
    <location>
        <begin position="47"/>
        <end position="66"/>
    </location>
</feature>
<protein>
    <submittedName>
        <fullName evidence="2">5588_t:CDS:1</fullName>
    </submittedName>
</protein>
<keyword evidence="3" id="KW-1185">Reference proteome</keyword>
<gene>
    <name evidence="2" type="ORF">RFULGI_LOCUS3365</name>
</gene>
<dbReference type="EMBL" id="CAJVPZ010002920">
    <property type="protein sequence ID" value="CAG8521356.1"/>
    <property type="molecule type" value="Genomic_DNA"/>
</dbReference>
<comment type="caution">
    <text evidence="2">The sequence shown here is derived from an EMBL/GenBank/DDBJ whole genome shotgun (WGS) entry which is preliminary data.</text>
</comment>
<evidence type="ECO:0000256" key="1">
    <source>
        <dbReference type="SAM" id="MobiDB-lite"/>
    </source>
</evidence>
<feature type="non-terminal residue" evidence="2">
    <location>
        <position position="66"/>
    </location>
</feature>
<evidence type="ECO:0000313" key="2">
    <source>
        <dbReference type="EMBL" id="CAG8521356.1"/>
    </source>
</evidence>
<dbReference type="OrthoDB" id="2377617at2759"/>
<name>A0A9N9A8C1_9GLOM</name>